<dbReference type="Pfam" id="PF04149">
    <property type="entry name" value="DUF397"/>
    <property type="match status" value="1"/>
</dbReference>
<proteinExistence type="predicted"/>
<evidence type="ECO:0000313" key="2">
    <source>
        <dbReference type="EMBL" id="GHH69545.1"/>
    </source>
</evidence>
<keyword evidence="3" id="KW-1185">Reference proteome</keyword>
<evidence type="ECO:0000313" key="3">
    <source>
        <dbReference type="Proteomes" id="UP000603708"/>
    </source>
</evidence>
<comment type="caution">
    <text evidence="2">The sequence shown here is derived from an EMBL/GenBank/DDBJ whole genome shotgun (WGS) entry which is preliminary data.</text>
</comment>
<reference evidence="2" key="1">
    <citation type="journal article" date="2014" name="Int. J. Syst. Evol. Microbiol.">
        <title>Complete genome sequence of Corynebacterium casei LMG S-19264T (=DSM 44701T), isolated from a smear-ripened cheese.</title>
        <authorList>
            <consortium name="US DOE Joint Genome Institute (JGI-PGF)"/>
            <person name="Walter F."/>
            <person name="Albersmeier A."/>
            <person name="Kalinowski J."/>
            <person name="Ruckert C."/>
        </authorList>
    </citation>
    <scope>NUCLEOTIDE SEQUENCE</scope>
    <source>
        <strain evidence="2">JCM 5069</strain>
    </source>
</reference>
<accession>A0A919FNJ6</accession>
<organism evidence="2 3">
    <name type="scientific">Streptomyces sulfonofaciens</name>
    <dbReference type="NCBI Taxonomy" id="68272"/>
    <lineage>
        <taxon>Bacteria</taxon>
        <taxon>Bacillati</taxon>
        <taxon>Actinomycetota</taxon>
        <taxon>Actinomycetes</taxon>
        <taxon>Kitasatosporales</taxon>
        <taxon>Streptomycetaceae</taxon>
        <taxon>Streptomyces</taxon>
    </lineage>
</organism>
<dbReference type="InterPro" id="IPR007278">
    <property type="entry name" value="DUF397"/>
</dbReference>
<dbReference type="RefSeq" id="WP_189928930.1">
    <property type="nucleotide sequence ID" value="NZ_BNCD01000001.1"/>
</dbReference>
<dbReference type="AlphaFoldDB" id="A0A919FNJ6"/>
<gene>
    <name evidence="2" type="ORF">GCM10018793_02150</name>
</gene>
<reference evidence="2" key="2">
    <citation type="submission" date="2020-09" db="EMBL/GenBank/DDBJ databases">
        <authorList>
            <person name="Sun Q."/>
            <person name="Ohkuma M."/>
        </authorList>
    </citation>
    <scope>NUCLEOTIDE SEQUENCE</scope>
    <source>
        <strain evidence="2">JCM 5069</strain>
    </source>
</reference>
<dbReference type="Proteomes" id="UP000603708">
    <property type="component" value="Unassembled WGS sequence"/>
</dbReference>
<sequence>MPELHWQKSTFSSGPQGECLNVAVAPDGTIRLRESDAPRTVLIATPHGLAALLEDIKGGTPHG</sequence>
<evidence type="ECO:0000259" key="1">
    <source>
        <dbReference type="Pfam" id="PF04149"/>
    </source>
</evidence>
<dbReference type="EMBL" id="BNCD01000001">
    <property type="protein sequence ID" value="GHH69545.1"/>
    <property type="molecule type" value="Genomic_DNA"/>
</dbReference>
<name>A0A919FNJ6_9ACTN</name>
<feature type="domain" description="DUF397" evidence="1">
    <location>
        <begin position="4"/>
        <end position="57"/>
    </location>
</feature>
<protein>
    <recommendedName>
        <fullName evidence="1">DUF397 domain-containing protein</fullName>
    </recommendedName>
</protein>